<reference evidence="6 7" key="1">
    <citation type="submission" date="2018-08" db="EMBL/GenBank/DDBJ databases">
        <title>A genome reference for cultivated species of the human gut microbiota.</title>
        <authorList>
            <person name="Zou Y."/>
            <person name="Xue W."/>
            <person name="Luo G."/>
        </authorList>
    </citation>
    <scope>NUCLEOTIDE SEQUENCE [LARGE SCALE GENOMIC DNA]</scope>
    <source>
        <strain evidence="6 7">AF28-15</strain>
    </source>
</reference>
<keyword evidence="3" id="KW-0472">Membrane</keyword>
<dbReference type="InterPro" id="IPR050490">
    <property type="entry name" value="Bact_solute-bd_prot1"/>
</dbReference>
<dbReference type="Pfam" id="PF01547">
    <property type="entry name" value="SBP_bac_1"/>
    <property type="match status" value="1"/>
</dbReference>
<evidence type="ECO:0000256" key="2">
    <source>
        <dbReference type="ARBA" id="ARBA00022729"/>
    </source>
</evidence>
<accession>A0A3R5W439</accession>
<evidence type="ECO:0000256" key="5">
    <source>
        <dbReference type="ARBA" id="ARBA00023288"/>
    </source>
</evidence>
<keyword evidence="5" id="KW-0449">Lipoprotein</keyword>
<evidence type="ECO:0000313" key="7">
    <source>
        <dbReference type="Proteomes" id="UP000283738"/>
    </source>
</evidence>
<evidence type="ECO:0000256" key="1">
    <source>
        <dbReference type="ARBA" id="ARBA00022475"/>
    </source>
</evidence>
<evidence type="ECO:0000256" key="3">
    <source>
        <dbReference type="ARBA" id="ARBA00023136"/>
    </source>
</evidence>
<keyword evidence="1" id="KW-1003">Cell membrane</keyword>
<dbReference type="PANTHER" id="PTHR43649:SF33">
    <property type="entry name" value="POLYGALACTURONAN_RHAMNOGALACTURONAN-BINDING PROTEIN YTCQ"/>
    <property type="match status" value="1"/>
</dbReference>
<dbReference type="InterPro" id="IPR006059">
    <property type="entry name" value="SBP"/>
</dbReference>
<keyword evidence="4" id="KW-0564">Palmitate</keyword>
<dbReference type="PANTHER" id="PTHR43649">
    <property type="entry name" value="ARABINOSE-BINDING PROTEIN-RELATED"/>
    <property type="match status" value="1"/>
</dbReference>
<dbReference type="EMBL" id="QRTF01000003">
    <property type="protein sequence ID" value="RGQ54049.1"/>
    <property type="molecule type" value="Genomic_DNA"/>
</dbReference>
<organism evidence="6 7">
    <name type="scientific">Roseburia inulinivorans</name>
    <dbReference type="NCBI Taxonomy" id="360807"/>
    <lineage>
        <taxon>Bacteria</taxon>
        <taxon>Bacillati</taxon>
        <taxon>Bacillota</taxon>
        <taxon>Clostridia</taxon>
        <taxon>Lachnospirales</taxon>
        <taxon>Lachnospiraceae</taxon>
        <taxon>Roseburia</taxon>
    </lineage>
</organism>
<gene>
    <name evidence="6" type="ORF">DWY96_02635</name>
</gene>
<protein>
    <submittedName>
        <fullName evidence="6">Extracellular solute-binding protein</fullName>
    </submittedName>
</protein>
<keyword evidence="2" id="KW-0732">Signal</keyword>
<evidence type="ECO:0000256" key="4">
    <source>
        <dbReference type="ARBA" id="ARBA00023139"/>
    </source>
</evidence>
<dbReference type="Proteomes" id="UP000283738">
    <property type="component" value="Unassembled WGS sequence"/>
</dbReference>
<dbReference type="SUPFAM" id="SSF53850">
    <property type="entry name" value="Periplasmic binding protein-like II"/>
    <property type="match status" value="1"/>
</dbReference>
<dbReference type="AlphaFoldDB" id="A0A3R5W439"/>
<dbReference type="Gene3D" id="3.40.190.10">
    <property type="entry name" value="Periplasmic binding protein-like II"/>
    <property type="match status" value="2"/>
</dbReference>
<sequence length="467" mass="53634">MTEETGVNINFITPIGNETEKLNALIASDSLPDLITLGYWEPQVNQMIEENMVYALNELADDYDAYFWQVTDADVVNWYTMDDGNIYGYPCSTVTPKQVKEHDDITSNQTFLVRKDIYEAIGSPDMTTPEGFKAAVEKAAEMFPEVNGEKLIPVGSHVFDHQGNVSFDKYLMNFLAVPWEKDGKYYDRYTDPEYVTWLKMFRELGEEGLLANDIFVDTRTQMEEKLAKGRYFCMLYQYSDMISQQKALYENDPDSIYMAVEGPRNSNGDDPTLPTNNVNGWTLTLISKNCKCPERAIAFMDYMMSEHGQMLIYLGVEGVTYDIVDGKPVLKEDVSKILNSDRETYDRLYGADDAYWMLQNNVMQLQWKQKAGPATEQLLEWACKYTVYNGQYDVSLSTSPEIAAMDEKCTKLWSETLPKLLLAPDEVQFDEIFEEFVEKRNAMGYQEVLKQKTVLMNAAKEKMEISE</sequence>
<comment type="caution">
    <text evidence="6">The sequence shown here is derived from an EMBL/GenBank/DDBJ whole genome shotgun (WGS) entry which is preliminary data.</text>
</comment>
<proteinExistence type="predicted"/>
<evidence type="ECO:0000313" key="6">
    <source>
        <dbReference type="EMBL" id="RGQ54049.1"/>
    </source>
</evidence>
<name>A0A3R5W439_9FIRM</name>